<feature type="compositionally biased region" description="Polar residues" evidence="1">
    <location>
        <begin position="702"/>
        <end position="717"/>
    </location>
</feature>
<proteinExistence type="predicted"/>
<feature type="region of interest" description="Disordered" evidence="1">
    <location>
        <begin position="577"/>
        <end position="614"/>
    </location>
</feature>
<gene>
    <name evidence="2" type="ORF">CM83_52740</name>
</gene>
<dbReference type="EMBL" id="GBHO01037460">
    <property type="protein sequence ID" value="JAG06144.1"/>
    <property type="molecule type" value="Transcribed_RNA"/>
</dbReference>
<feature type="compositionally biased region" description="Polar residues" evidence="1">
    <location>
        <begin position="577"/>
        <end position="608"/>
    </location>
</feature>
<feature type="non-terminal residue" evidence="2">
    <location>
        <position position="777"/>
    </location>
</feature>
<feature type="non-terminal residue" evidence="2">
    <location>
        <position position="1"/>
    </location>
</feature>
<sequence>QNANIGGRSPVTSEIGTIFPHPIGYSQTPCMLSKYPQNSPTYPRSQSINLEINRSFSNLSLSVSPQNCNPVSPGNVLFPTPQVSQNSRGGLSNNCKGLNQYKSRDQLDAGNPLSLEFTSVETHDSFEETNVHNPNFNSSRRFDLRPSGSNEHHILGNPIRPVHEHTQIRNVSQQFPRPLIGQPLYYATGPPLRGPSVHLTQKHRPEFHVPNMGPNAYSLNAPTCYRPPQAVSLFPTAVNQQHLVFNPPKVNNVASPANIPTTVRPPGMQNVHSHDLVSPPQTWQAPFQQIQLHRCTKPNVQQVPKVPSLVHVPRPPVLENETEFPKLGFRNAPSLKDKPISEPYQLFASDTSDISLPYGTNQNHRSGHENPTNSTSVESVKIKKLAKMSISRKHNSRKTEQQDSCMGDSIEELRTVQNNNCGIASQSIDGALHVEDSGVLSQAVERPCPTSLSLQASYPSCNPILTTSQSTNPIRSPLESQSHTSDPTSKKNPKPKMSSNRKSKSRKSGQQDFTCMSDSIGELQKLKNKCGTASQTVDGQIHQVEDSGLHSQGLSQAVESLCQSSLPLQASSHPCNPNMTTSQSTNPIRHPLQAQSGDPNHQSLSQMKGGNPFSLLATTSQQTSFDSCDPNSTTSQSTYPVQHNPIKIQNSDPHCQYLPQMNRSPHTSSATSPPWASFGYCNPNLLASQSVDPKQRYPVQIQNPESNRRYPSQVSGCPSNSRPPPLPPAYNPIFTSRPNMVPPVFGPAKRWLHPKNPPNCYSAPVYGRIKTKCDAEL</sequence>
<dbReference type="AlphaFoldDB" id="A0A0A9WEG8"/>
<name>A0A0A9WEG8_LYGHE</name>
<organism evidence="2">
    <name type="scientific">Lygus hesperus</name>
    <name type="common">Western plant bug</name>
    <dbReference type="NCBI Taxonomy" id="30085"/>
    <lineage>
        <taxon>Eukaryota</taxon>
        <taxon>Metazoa</taxon>
        <taxon>Ecdysozoa</taxon>
        <taxon>Arthropoda</taxon>
        <taxon>Hexapoda</taxon>
        <taxon>Insecta</taxon>
        <taxon>Pterygota</taxon>
        <taxon>Neoptera</taxon>
        <taxon>Paraneoptera</taxon>
        <taxon>Hemiptera</taxon>
        <taxon>Heteroptera</taxon>
        <taxon>Panheteroptera</taxon>
        <taxon>Cimicomorpha</taxon>
        <taxon>Miridae</taxon>
        <taxon>Mirini</taxon>
        <taxon>Lygus</taxon>
    </lineage>
</organism>
<feature type="compositionally biased region" description="Basic residues" evidence="1">
    <location>
        <begin position="491"/>
        <end position="507"/>
    </location>
</feature>
<accession>A0A0A9WEG8</accession>
<protein>
    <submittedName>
        <fullName evidence="2">Uncharacterized protein</fullName>
    </submittedName>
</protein>
<evidence type="ECO:0000256" key="1">
    <source>
        <dbReference type="SAM" id="MobiDB-lite"/>
    </source>
</evidence>
<evidence type="ECO:0000313" key="2">
    <source>
        <dbReference type="EMBL" id="JAG06144.1"/>
    </source>
</evidence>
<reference evidence="2" key="2">
    <citation type="submission" date="2014-07" db="EMBL/GenBank/DDBJ databases">
        <authorList>
            <person name="Hull J."/>
        </authorList>
    </citation>
    <scope>NUCLEOTIDE SEQUENCE</scope>
</reference>
<feature type="region of interest" description="Disordered" evidence="1">
    <location>
        <begin position="702"/>
        <end position="726"/>
    </location>
</feature>
<feature type="compositionally biased region" description="Polar residues" evidence="1">
    <location>
        <begin position="464"/>
        <end position="487"/>
    </location>
</feature>
<feature type="region of interest" description="Disordered" evidence="1">
    <location>
        <begin position="464"/>
        <end position="513"/>
    </location>
</feature>
<feature type="region of interest" description="Disordered" evidence="1">
    <location>
        <begin position="358"/>
        <end position="378"/>
    </location>
</feature>
<reference evidence="2" key="1">
    <citation type="journal article" date="2014" name="PLoS ONE">
        <title>Transcriptome-Based Identification of ABC Transporters in the Western Tarnished Plant Bug Lygus hesperus.</title>
        <authorList>
            <person name="Hull J.J."/>
            <person name="Chaney K."/>
            <person name="Geib S.M."/>
            <person name="Fabrick J.A."/>
            <person name="Brent C.S."/>
            <person name="Walsh D."/>
            <person name="Lavine L.C."/>
        </authorList>
    </citation>
    <scope>NUCLEOTIDE SEQUENCE</scope>
</reference>